<protein>
    <recommendedName>
        <fullName evidence="1">ELMO domain-containing protein</fullName>
    </recommendedName>
</protein>
<dbReference type="Pfam" id="PF04727">
    <property type="entry name" value="ELMO_CED12"/>
    <property type="match status" value="1"/>
</dbReference>
<evidence type="ECO:0000313" key="3">
    <source>
        <dbReference type="Proteomes" id="UP001300502"/>
    </source>
</evidence>
<dbReference type="AlphaFoldDB" id="A0AAV9IIG2"/>
<comment type="caution">
    <text evidence="2">The sequence shown here is derived from an EMBL/GenBank/DDBJ whole genome shotgun (WGS) entry which is preliminary data.</text>
</comment>
<gene>
    <name evidence="2" type="ORF">GAYE_SCF37G5157</name>
</gene>
<dbReference type="EMBL" id="JANCYU010000049">
    <property type="protein sequence ID" value="KAK4527235.1"/>
    <property type="molecule type" value="Genomic_DNA"/>
</dbReference>
<dbReference type="InterPro" id="IPR050868">
    <property type="entry name" value="ELMO_domain-containing"/>
</dbReference>
<dbReference type="InterPro" id="IPR006816">
    <property type="entry name" value="ELMO_dom"/>
</dbReference>
<organism evidence="2 3">
    <name type="scientific">Galdieria yellowstonensis</name>
    <dbReference type="NCBI Taxonomy" id="3028027"/>
    <lineage>
        <taxon>Eukaryota</taxon>
        <taxon>Rhodophyta</taxon>
        <taxon>Bangiophyceae</taxon>
        <taxon>Galdieriales</taxon>
        <taxon>Galdieriaceae</taxon>
        <taxon>Galdieria</taxon>
    </lineage>
</organism>
<accession>A0AAV9IIG2</accession>
<dbReference type="PANTHER" id="PTHR12771">
    <property type="entry name" value="ENGULFMENT AND CELL MOTILITY"/>
    <property type="match status" value="1"/>
</dbReference>
<proteinExistence type="predicted"/>
<evidence type="ECO:0000313" key="2">
    <source>
        <dbReference type="EMBL" id="KAK4527235.1"/>
    </source>
</evidence>
<dbReference type="Proteomes" id="UP001300502">
    <property type="component" value="Unassembled WGS sequence"/>
</dbReference>
<reference evidence="2 3" key="1">
    <citation type="submission" date="2022-07" db="EMBL/GenBank/DDBJ databases">
        <title>Genome-wide signatures of adaptation to extreme environments.</title>
        <authorList>
            <person name="Cho C.H."/>
            <person name="Yoon H.S."/>
        </authorList>
    </citation>
    <scope>NUCLEOTIDE SEQUENCE [LARGE SCALE GENOMIC DNA]</scope>
    <source>
        <strain evidence="2 3">108.79 E11</strain>
    </source>
</reference>
<keyword evidence="3" id="KW-1185">Reference proteome</keyword>
<feature type="domain" description="ELMO" evidence="1">
    <location>
        <begin position="66"/>
        <end position="219"/>
    </location>
</feature>
<sequence>MIQNNPGFDEEWVSNCILEKTVKLRQSPEKVKEQLVSVLKEYKHIQYLKEKIRQRQATSFDHDNPQHEETLFKLWDLLLVSSPSPCSRKSEEWKKLGFQGLDPCTDFRGGGLLALQQLVYFAETRRELALQMLKEASDSYPFACVGIHCTAAIVQLVHEDYLDMLLYACSEEQAFKVIHERYCELWIRFHRSWKNKTWEDIMSFQTCFQQQVDKAKQSIAKYGYITETDE</sequence>
<dbReference type="PROSITE" id="PS51335">
    <property type="entry name" value="ELMO"/>
    <property type="match status" value="1"/>
</dbReference>
<name>A0AAV9IIG2_9RHOD</name>
<evidence type="ECO:0000259" key="1">
    <source>
        <dbReference type="PROSITE" id="PS51335"/>
    </source>
</evidence>